<accession>A0ABP3Q4D7</accession>
<keyword evidence="1" id="KW-0732">Signal</keyword>
<evidence type="ECO:0000313" key="3">
    <source>
        <dbReference type="Proteomes" id="UP001500668"/>
    </source>
</evidence>
<sequence>MYRRALAATAVTAALVFTGSTAFAASTSTKLSNGRLYFEALHGSAVDGNPTKWYGTTQYEKTGGSSVNITLEMYTSNGLYKDRSQSISKGQKKGKTWVVARSSDPACSAKGIMAADTGTYETPTVHFC</sequence>
<dbReference type="Proteomes" id="UP001500668">
    <property type="component" value="Unassembled WGS sequence"/>
</dbReference>
<name>A0ABP3Q4D7_9ACTN</name>
<protein>
    <recommendedName>
        <fullName evidence="4">Secreted protein</fullName>
    </recommendedName>
</protein>
<feature type="chain" id="PRO_5047516346" description="Secreted protein" evidence="1">
    <location>
        <begin position="25"/>
        <end position="128"/>
    </location>
</feature>
<proteinExistence type="predicted"/>
<comment type="caution">
    <text evidence="2">The sequence shown here is derived from an EMBL/GenBank/DDBJ whole genome shotgun (WGS) entry which is preliminary data.</text>
</comment>
<dbReference type="EMBL" id="BAAACA010000003">
    <property type="protein sequence ID" value="GAA0578465.1"/>
    <property type="molecule type" value="Genomic_DNA"/>
</dbReference>
<dbReference type="RefSeq" id="WP_344069034.1">
    <property type="nucleotide sequence ID" value="NZ_BAAACA010000003.1"/>
</dbReference>
<keyword evidence="3" id="KW-1185">Reference proteome</keyword>
<evidence type="ECO:0000313" key="2">
    <source>
        <dbReference type="EMBL" id="GAA0578465.1"/>
    </source>
</evidence>
<gene>
    <name evidence="2" type="ORF">GCM10010394_03740</name>
</gene>
<feature type="signal peptide" evidence="1">
    <location>
        <begin position="1"/>
        <end position="24"/>
    </location>
</feature>
<reference evidence="3" key="1">
    <citation type="journal article" date="2019" name="Int. J. Syst. Evol. Microbiol.">
        <title>The Global Catalogue of Microorganisms (GCM) 10K type strain sequencing project: providing services to taxonomists for standard genome sequencing and annotation.</title>
        <authorList>
            <consortium name="The Broad Institute Genomics Platform"/>
            <consortium name="The Broad Institute Genome Sequencing Center for Infectious Disease"/>
            <person name="Wu L."/>
            <person name="Ma J."/>
        </authorList>
    </citation>
    <scope>NUCLEOTIDE SEQUENCE [LARGE SCALE GENOMIC DNA]</scope>
    <source>
        <strain evidence="3">JCM 5067</strain>
    </source>
</reference>
<organism evidence="2 3">
    <name type="scientific">Streptomyces crystallinus</name>
    <dbReference type="NCBI Taxonomy" id="68191"/>
    <lineage>
        <taxon>Bacteria</taxon>
        <taxon>Bacillati</taxon>
        <taxon>Actinomycetota</taxon>
        <taxon>Actinomycetes</taxon>
        <taxon>Kitasatosporales</taxon>
        <taxon>Streptomycetaceae</taxon>
        <taxon>Streptomyces</taxon>
    </lineage>
</organism>
<evidence type="ECO:0000256" key="1">
    <source>
        <dbReference type="SAM" id="SignalP"/>
    </source>
</evidence>
<evidence type="ECO:0008006" key="4">
    <source>
        <dbReference type="Google" id="ProtNLM"/>
    </source>
</evidence>